<dbReference type="KEGG" id="cmax:111480833"/>
<evidence type="ECO:0000256" key="4">
    <source>
        <dbReference type="ARBA" id="ARBA00022692"/>
    </source>
</evidence>
<dbReference type="Proteomes" id="UP000504608">
    <property type="component" value="Unplaced"/>
</dbReference>
<dbReference type="AlphaFoldDB" id="A0A6J1IXI9"/>
<keyword evidence="4 9" id="KW-0812">Transmembrane</keyword>
<reference evidence="11" key="1">
    <citation type="submission" date="2025-08" db="UniProtKB">
        <authorList>
            <consortium name="RefSeq"/>
        </authorList>
    </citation>
    <scope>IDENTIFICATION</scope>
    <source>
        <tissue evidence="11">Young leaves</tissue>
    </source>
</reference>
<sequence length="160" mass="17331">MESISPSSAQFSLPSPGENIAERVQWHSPLPYLFGGLAAMLSLIAFALVILACSYWNLSRQDRDSGDLESGGGNDAKIDSETSLEKVNYDEKVLVIMAGHQNPTFLATPVCVKVSSSEVEAAANSKSEEKETAENSEKSNKDCDREANTAVQVFVDEQNE</sequence>
<dbReference type="InterPro" id="IPR040359">
    <property type="entry name" value="GDU"/>
</dbReference>
<keyword evidence="5" id="KW-0029">Amino-acid transport</keyword>
<name>A0A6J1IXI9_CUCMA</name>
<dbReference type="PANTHER" id="PTHR33228:SF49">
    <property type="entry name" value="PROTEIN GLUTAMINE DUMPER 5"/>
    <property type="match status" value="1"/>
</dbReference>
<dbReference type="PANTHER" id="PTHR33228">
    <property type="entry name" value="PROTEIN GLUTAMINE DUMPER 4-RELATED"/>
    <property type="match status" value="1"/>
</dbReference>
<keyword evidence="3" id="KW-0813">Transport</keyword>
<organism evidence="10 11">
    <name type="scientific">Cucurbita maxima</name>
    <name type="common">Pumpkin</name>
    <name type="synonym">Winter squash</name>
    <dbReference type="NCBI Taxonomy" id="3661"/>
    <lineage>
        <taxon>Eukaryota</taxon>
        <taxon>Viridiplantae</taxon>
        <taxon>Streptophyta</taxon>
        <taxon>Embryophyta</taxon>
        <taxon>Tracheophyta</taxon>
        <taxon>Spermatophyta</taxon>
        <taxon>Magnoliopsida</taxon>
        <taxon>eudicotyledons</taxon>
        <taxon>Gunneridae</taxon>
        <taxon>Pentapetalae</taxon>
        <taxon>rosids</taxon>
        <taxon>fabids</taxon>
        <taxon>Cucurbitales</taxon>
        <taxon>Cucurbitaceae</taxon>
        <taxon>Cucurbiteae</taxon>
        <taxon>Cucurbita</taxon>
    </lineage>
</organism>
<evidence type="ECO:0000256" key="6">
    <source>
        <dbReference type="ARBA" id="ARBA00022989"/>
    </source>
</evidence>
<feature type="region of interest" description="Disordered" evidence="8">
    <location>
        <begin position="121"/>
        <end position="147"/>
    </location>
</feature>
<evidence type="ECO:0000313" key="11">
    <source>
        <dbReference type="RefSeq" id="XP_022981791.1"/>
    </source>
</evidence>
<dbReference type="GO" id="GO:0006865">
    <property type="term" value="P:amino acid transport"/>
    <property type="evidence" value="ECO:0007669"/>
    <property type="project" value="UniProtKB-KW"/>
</dbReference>
<evidence type="ECO:0000256" key="2">
    <source>
        <dbReference type="ARBA" id="ARBA00009977"/>
    </source>
</evidence>
<evidence type="ECO:0000256" key="1">
    <source>
        <dbReference type="ARBA" id="ARBA00004167"/>
    </source>
</evidence>
<feature type="compositionally biased region" description="Basic and acidic residues" evidence="8">
    <location>
        <begin position="126"/>
        <end position="147"/>
    </location>
</feature>
<evidence type="ECO:0000256" key="7">
    <source>
        <dbReference type="ARBA" id="ARBA00023136"/>
    </source>
</evidence>
<evidence type="ECO:0000313" key="10">
    <source>
        <dbReference type="Proteomes" id="UP000504608"/>
    </source>
</evidence>
<comment type="similarity">
    <text evidence="2">Belongs to the GLUTAMINE DUMPER 1 (TC 9.B.60) family.</text>
</comment>
<keyword evidence="6 9" id="KW-1133">Transmembrane helix</keyword>
<keyword evidence="10" id="KW-1185">Reference proteome</keyword>
<comment type="subcellular location">
    <subcellularLocation>
        <location evidence="1">Membrane</location>
        <topology evidence="1">Single-pass membrane protein</topology>
    </subcellularLocation>
</comment>
<dbReference type="GeneID" id="111480833"/>
<evidence type="ECO:0000256" key="9">
    <source>
        <dbReference type="SAM" id="Phobius"/>
    </source>
</evidence>
<dbReference type="GO" id="GO:0016020">
    <property type="term" value="C:membrane"/>
    <property type="evidence" value="ECO:0007669"/>
    <property type="project" value="UniProtKB-SubCell"/>
</dbReference>
<feature type="transmembrane region" description="Helical" evidence="9">
    <location>
        <begin position="32"/>
        <end position="56"/>
    </location>
</feature>
<accession>A0A6J1IXI9</accession>
<evidence type="ECO:0000256" key="8">
    <source>
        <dbReference type="SAM" id="MobiDB-lite"/>
    </source>
</evidence>
<proteinExistence type="inferred from homology"/>
<gene>
    <name evidence="11" type="primary">LOC111480833</name>
</gene>
<dbReference type="RefSeq" id="XP_022981791.1">
    <property type="nucleotide sequence ID" value="XM_023126023.1"/>
</dbReference>
<keyword evidence="7 9" id="KW-0472">Membrane</keyword>
<evidence type="ECO:0000256" key="5">
    <source>
        <dbReference type="ARBA" id="ARBA00022970"/>
    </source>
</evidence>
<evidence type="ECO:0000256" key="3">
    <source>
        <dbReference type="ARBA" id="ARBA00022448"/>
    </source>
</evidence>
<protein>
    <submittedName>
        <fullName evidence="11">Protein GLUTAMINE DUMPER 5-like</fullName>
    </submittedName>
</protein>
<feature type="region of interest" description="Disordered" evidence="8">
    <location>
        <begin position="63"/>
        <end position="82"/>
    </location>
</feature>
<dbReference type="GO" id="GO:0080143">
    <property type="term" value="P:regulation of amino acid export"/>
    <property type="evidence" value="ECO:0007669"/>
    <property type="project" value="InterPro"/>
</dbReference>
<dbReference type="OrthoDB" id="1930784at2759"/>